<dbReference type="EMBL" id="JAOSHN010000012">
    <property type="protein sequence ID" value="MCU7380699.1"/>
    <property type="molecule type" value="Genomic_DNA"/>
</dbReference>
<dbReference type="Proteomes" id="UP001065549">
    <property type="component" value="Unassembled WGS sequence"/>
</dbReference>
<accession>A0A9J6QYU6</accession>
<dbReference type="Gene3D" id="3.40.50.720">
    <property type="entry name" value="NAD(P)-binding Rossmann-like Domain"/>
    <property type="match status" value="1"/>
</dbReference>
<evidence type="ECO:0000313" key="1">
    <source>
        <dbReference type="EMBL" id="MCU7380699.1"/>
    </source>
</evidence>
<proteinExistence type="predicted"/>
<protein>
    <submittedName>
        <fullName evidence="1">Uncharacterized protein</fullName>
    </submittedName>
</protein>
<evidence type="ECO:0000313" key="2">
    <source>
        <dbReference type="Proteomes" id="UP001065549"/>
    </source>
</evidence>
<organism evidence="1 2">
    <name type="scientific">Hominibacterium faecale</name>
    <dbReference type="NCBI Taxonomy" id="2839743"/>
    <lineage>
        <taxon>Bacteria</taxon>
        <taxon>Bacillati</taxon>
        <taxon>Bacillota</taxon>
        <taxon>Clostridia</taxon>
        <taxon>Peptostreptococcales</taxon>
        <taxon>Anaerovoracaceae</taxon>
        <taxon>Hominibacterium</taxon>
    </lineage>
</organism>
<sequence length="136" mass="15252">MKVFIVEQSGAEDEWLSALTMAKEIELIKVGRPDGCPDFHDKERTGKDKVVVDKVNATDPEEIARAARGMDLVVDMVDSWMSPYVKKGALKAEADYVNPKADISFWSKFKEGKRKLQNAPYIVSPEVKSIKHKKGV</sequence>
<comment type="caution">
    <text evidence="1">The sequence shown here is derived from an EMBL/GenBank/DDBJ whole genome shotgun (WGS) entry which is preliminary data.</text>
</comment>
<name>A0A9J6QYU6_9FIRM</name>
<reference evidence="1" key="1">
    <citation type="submission" date="2022-09" db="EMBL/GenBank/DDBJ databases">
        <title>Culturomic study of gut microbiota in children with autism spectrum disorder.</title>
        <authorList>
            <person name="Efimov B.A."/>
            <person name="Chaplin A.V."/>
            <person name="Sokolova S.R."/>
            <person name="Pikina A.P."/>
            <person name="Korzhanova M."/>
            <person name="Belova V."/>
            <person name="Korostin D."/>
        </authorList>
    </citation>
    <scope>NUCLEOTIDE SEQUENCE</scope>
    <source>
        <strain evidence="1">ASD5510</strain>
    </source>
</reference>
<dbReference type="RefSeq" id="WP_253021019.1">
    <property type="nucleotide sequence ID" value="NZ_JAOSHN010000012.1"/>
</dbReference>
<gene>
    <name evidence="1" type="ORF">OBO34_20510</name>
</gene>
<dbReference type="AlphaFoldDB" id="A0A9J6QYU6"/>
<keyword evidence="2" id="KW-1185">Reference proteome</keyword>